<dbReference type="HOGENOM" id="CLU_011220_2_1_5"/>
<dbReference type="PANTHER" id="PTHR16255:SF1">
    <property type="entry name" value="REQUIRED FOR MEIOTIC NUCLEAR DIVISION PROTEIN 1 HOMOLOG"/>
    <property type="match status" value="1"/>
</dbReference>
<dbReference type="STRING" id="349163.Acry_2060"/>
<dbReference type="eggNOG" id="COG1723">
    <property type="taxonomic scope" value="Bacteria"/>
</dbReference>
<dbReference type="EMBL" id="CP000697">
    <property type="protein sequence ID" value="ABQ31260.1"/>
    <property type="molecule type" value="Genomic_DNA"/>
</dbReference>
<reference evidence="2 3" key="1">
    <citation type="submission" date="2007-05" db="EMBL/GenBank/DDBJ databases">
        <title>Complete sequence of chromosome of Acidiphilium cryptum JF-5.</title>
        <authorList>
            <consortium name="US DOE Joint Genome Institute"/>
            <person name="Copeland A."/>
            <person name="Lucas S."/>
            <person name="Lapidus A."/>
            <person name="Barry K."/>
            <person name="Detter J.C."/>
            <person name="Glavina del Rio T."/>
            <person name="Hammon N."/>
            <person name="Israni S."/>
            <person name="Dalin E."/>
            <person name="Tice H."/>
            <person name="Pitluck S."/>
            <person name="Sims D."/>
            <person name="Brettin T."/>
            <person name="Bruce D."/>
            <person name="Han C."/>
            <person name="Schmutz J."/>
            <person name="Larimer F."/>
            <person name="Land M."/>
            <person name="Hauser L."/>
            <person name="Kyrpides N."/>
            <person name="Kim E."/>
            <person name="Magnuson T."/>
            <person name="Richardson P."/>
        </authorList>
    </citation>
    <scope>NUCLEOTIDE SEQUENCE [LARGE SCALE GENOMIC DNA]</scope>
    <source>
        <strain evidence="2 3">JF-5</strain>
    </source>
</reference>
<keyword evidence="3" id="KW-1185">Reference proteome</keyword>
<name>A5G078_ACICJ</name>
<dbReference type="InterPro" id="IPR003734">
    <property type="entry name" value="DUF155"/>
</dbReference>
<proteinExistence type="predicted"/>
<dbReference type="Proteomes" id="UP000000245">
    <property type="component" value="Chromosome"/>
</dbReference>
<dbReference type="RefSeq" id="WP_012039785.1">
    <property type="nucleotide sequence ID" value="NC_009484.1"/>
</dbReference>
<evidence type="ECO:0000259" key="1">
    <source>
        <dbReference type="Pfam" id="PF02582"/>
    </source>
</evidence>
<dbReference type="Pfam" id="PF02582">
    <property type="entry name" value="DUF155"/>
    <property type="match status" value="1"/>
</dbReference>
<feature type="domain" description="DUF155" evidence="1">
    <location>
        <begin position="62"/>
        <end position="229"/>
    </location>
</feature>
<evidence type="ECO:0000313" key="3">
    <source>
        <dbReference type="Proteomes" id="UP000000245"/>
    </source>
</evidence>
<evidence type="ECO:0000313" key="2">
    <source>
        <dbReference type="EMBL" id="ABQ31260.1"/>
    </source>
</evidence>
<gene>
    <name evidence="2" type="ordered locus">Acry_2060</name>
</gene>
<protein>
    <recommendedName>
        <fullName evidence="1">DUF155 domain-containing protein</fullName>
    </recommendedName>
</protein>
<dbReference type="AlphaFoldDB" id="A5G078"/>
<organism evidence="2 3">
    <name type="scientific">Acidiphilium cryptum (strain JF-5)</name>
    <dbReference type="NCBI Taxonomy" id="349163"/>
    <lineage>
        <taxon>Bacteria</taxon>
        <taxon>Pseudomonadati</taxon>
        <taxon>Pseudomonadota</taxon>
        <taxon>Alphaproteobacteria</taxon>
        <taxon>Acetobacterales</taxon>
        <taxon>Acidocellaceae</taxon>
        <taxon>Acidiphilium</taxon>
    </lineage>
</organism>
<dbReference type="PANTHER" id="PTHR16255">
    <property type="entry name" value="REQUIRED FOR MEIOTIC NUCLEAR DIVISION PROTEIN 1 HOMOLOG"/>
    <property type="match status" value="1"/>
</dbReference>
<accession>A5G078</accession>
<dbReference type="InterPro" id="IPR051624">
    <property type="entry name" value="RMD1/Sad1-interacting"/>
</dbReference>
<sequence>MPADPPLPGAADAIAALTARGDIAVRALLLGERLDLRRLDRAKPLATAPLALALPAAGGVAVLFRYGAAVLFGADEGATARLLAALAPFVAEPFASPETETARLRIGPGPPPAGDEGAIALPHCAIEHLQLIADVLAKSLVLARYETVMAGMFDRIEPLAAELRARGRVNARGRVLLRQIGVVLGIQHRMVGRAETAEKPELLWDHPELERLHLHLAEEYELRERDRALDRKLDLAGRTVETLLGLVQARSSLRVEWYIVALILAELGLALYALPPLR</sequence>
<dbReference type="KEGG" id="acr:Acry_2060"/>